<evidence type="ECO:0000256" key="2">
    <source>
        <dbReference type="ARBA" id="ARBA00022692"/>
    </source>
</evidence>
<dbReference type="EMBL" id="CP148074">
    <property type="protein sequence ID" value="WXL27997.1"/>
    <property type="molecule type" value="Genomic_DNA"/>
</dbReference>
<protein>
    <submittedName>
        <fullName evidence="7">O-antigen ligase family protein</fullName>
    </submittedName>
</protein>
<dbReference type="Proteomes" id="UP001476583">
    <property type="component" value="Chromosome"/>
</dbReference>
<feature type="transmembrane region" description="Helical" evidence="5">
    <location>
        <begin position="224"/>
        <end position="242"/>
    </location>
</feature>
<organism evidence="7 8">
    <name type="scientific">Ectopseudomonas mendocina</name>
    <name type="common">Pseudomonas mendocina</name>
    <dbReference type="NCBI Taxonomy" id="300"/>
    <lineage>
        <taxon>Bacteria</taxon>
        <taxon>Pseudomonadati</taxon>
        <taxon>Pseudomonadota</taxon>
        <taxon>Gammaproteobacteria</taxon>
        <taxon>Pseudomonadales</taxon>
        <taxon>Pseudomonadaceae</taxon>
        <taxon>Ectopseudomonas</taxon>
    </lineage>
</organism>
<dbReference type="PANTHER" id="PTHR37422:SF23">
    <property type="entry name" value="TEICHURONIC ACID BIOSYNTHESIS PROTEIN TUAE"/>
    <property type="match status" value="1"/>
</dbReference>
<name>A0ABZ2RNA6_ECTME</name>
<dbReference type="GO" id="GO:0016874">
    <property type="term" value="F:ligase activity"/>
    <property type="evidence" value="ECO:0007669"/>
    <property type="project" value="UniProtKB-KW"/>
</dbReference>
<dbReference type="PANTHER" id="PTHR37422">
    <property type="entry name" value="TEICHURONIC ACID BIOSYNTHESIS PROTEIN TUAE"/>
    <property type="match status" value="1"/>
</dbReference>
<feature type="transmembrane region" description="Helical" evidence="5">
    <location>
        <begin position="135"/>
        <end position="153"/>
    </location>
</feature>
<dbReference type="InterPro" id="IPR007016">
    <property type="entry name" value="O-antigen_ligase-rel_domated"/>
</dbReference>
<reference evidence="7 8" key="1">
    <citation type="submission" date="2024-03" db="EMBL/GenBank/DDBJ databases">
        <title>Complete genome of BD2.</title>
        <authorList>
            <person name="Cao G."/>
        </authorList>
    </citation>
    <scope>NUCLEOTIDE SEQUENCE [LARGE SCALE GENOMIC DNA]</scope>
    <source>
        <strain evidence="7 8">BD2</strain>
    </source>
</reference>
<accession>A0ABZ2RNA6</accession>
<dbReference type="Pfam" id="PF04932">
    <property type="entry name" value="Wzy_C"/>
    <property type="match status" value="1"/>
</dbReference>
<comment type="subcellular location">
    <subcellularLocation>
        <location evidence="1">Membrane</location>
        <topology evidence="1">Multi-pass membrane protein</topology>
    </subcellularLocation>
</comment>
<evidence type="ECO:0000256" key="3">
    <source>
        <dbReference type="ARBA" id="ARBA00022989"/>
    </source>
</evidence>
<sequence>MFLGNLAASLAGLAFGAALLLLSPAKAAAGIIAVAGAVTVLRFPLWGLLLFVLVATFAPYSTINVGIRTTVSEAILALTWGAVMWQLFLSKLPPVTSLRYRSTERMLLWLMLFTVVPFVVGQVSIQAEGSGFSSWLRWLLNLSIVFLADRLLIEPKTRETVVIAMLVGTLAMLVMSIAVFIRYRSASGMGPILTLLNYGNLDMLKFGLEALATRMGSPWMHPNATGGIMALLLPLAFCYGVANQGWRRGLGLSVAVLGAAAILLASSRGAMLSLAAILFWMSLRKVPHTGRMLLVGAGLVVLLVLSYPPLQERLATIFSTQNASTQVRFDEYRMFPDAVARYPLGIGFKVDPPVPGTNLMGISNLWLNFMYKVGFIGMLLYIAVTWRWWREARPEKGPIVLTRDNAIWLGSTCGILSALVSGLFDHYFSFAVVMIGLFWLLVGINLLEARRLFPSRQPQPKRVSKQPFLHDVGSLS</sequence>
<evidence type="ECO:0000313" key="7">
    <source>
        <dbReference type="EMBL" id="WXL27997.1"/>
    </source>
</evidence>
<evidence type="ECO:0000256" key="4">
    <source>
        <dbReference type="ARBA" id="ARBA00023136"/>
    </source>
</evidence>
<feature type="transmembrane region" description="Helical" evidence="5">
    <location>
        <begin position="43"/>
        <end position="63"/>
    </location>
</feature>
<evidence type="ECO:0000256" key="5">
    <source>
        <dbReference type="SAM" id="Phobius"/>
    </source>
</evidence>
<dbReference type="InterPro" id="IPR051533">
    <property type="entry name" value="WaaL-like"/>
</dbReference>
<evidence type="ECO:0000313" key="8">
    <source>
        <dbReference type="Proteomes" id="UP001476583"/>
    </source>
</evidence>
<keyword evidence="2 5" id="KW-0812">Transmembrane</keyword>
<gene>
    <name evidence="7" type="ORF">WG219_12120</name>
</gene>
<keyword evidence="3 5" id="KW-1133">Transmembrane helix</keyword>
<feature type="domain" description="O-antigen ligase-related" evidence="6">
    <location>
        <begin position="254"/>
        <end position="382"/>
    </location>
</feature>
<feature type="transmembrane region" description="Helical" evidence="5">
    <location>
        <begin position="159"/>
        <end position="181"/>
    </location>
</feature>
<keyword evidence="7" id="KW-0436">Ligase</keyword>
<evidence type="ECO:0000259" key="6">
    <source>
        <dbReference type="Pfam" id="PF04932"/>
    </source>
</evidence>
<keyword evidence="8" id="KW-1185">Reference proteome</keyword>
<proteinExistence type="predicted"/>
<feature type="transmembrane region" description="Helical" evidence="5">
    <location>
        <begin position="292"/>
        <end position="310"/>
    </location>
</feature>
<feature type="transmembrane region" description="Helical" evidence="5">
    <location>
        <begin position="430"/>
        <end position="447"/>
    </location>
</feature>
<feature type="transmembrane region" description="Helical" evidence="5">
    <location>
        <begin position="106"/>
        <end position="123"/>
    </location>
</feature>
<feature type="transmembrane region" description="Helical" evidence="5">
    <location>
        <begin position="254"/>
        <end position="280"/>
    </location>
</feature>
<feature type="transmembrane region" description="Helical" evidence="5">
    <location>
        <begin position="365"/>
        <end position="384"/>
    </location>
</feature>
<keyword evidence="4 5" id="KW-0472">Membrane</keyword>
<evidence type="ECO:0000256" key="1">
    <source>
        <dbReference type="ARBA" id="ARBA00004141"/>
    </source>
</evidence>